<sequence length="123" mass="13403">MGPPLLEERLGYPTGTDADASERAARQEASERVYEQAVAAYESGDYASAARDFLRASEPLLQEEGAPAWDVMAYNRRVCYANAWSAWRQAGDVEQGRAALEAARGRDPVNASRIQELLGAPAE</sequence>
<proteinExistence type="predicted"/>
<dbReference type="Proteomes" id="UP000315369">
    <property type="component" value="Unassembled WGS sequence"/>
</dbReference>
<evidence type="ECO:0000313" key="2">
    <source>
        <dbReference type="EMBL" id="TQF16824.1"/>
    </source>
</evidence>
<feature type="compositionally biased region" description="Basic and acidic residues" evidence="1">
    <location>
        <begin position="1"/>
        <end position="10"/>
    </location>
</feature>
<dbReference type="RefSeq" id="WP_141641561.1">
    <property type="nucleotide sequence ID" value="NZ_VIFM01000017.1"/>
</dbReference>
<feature type="region of interest" description="Disordered" evidence="1">
    <location>
        <begin position="1"/>
        <end position="29"/>
    </location>
</feature>
<keyword evidence="3" id="KW-1185">Reference proteome</keyword>
<feature type="compositionally biased region" description="Basic and acidic residues" evidence="1">
    <location>
        <begin position="20"/>
        <end position="29"/>
    </location>
</feature>
<gene>
    <name evidence="2" type="ORF">FJV41_06650</name>
</gene>
<name>A0A540X825_9BACT</name>
<comment type="caution">
    <text evidence="2">The sequence shown here is derived from an EMBL/GenBank/DDBJ whole genome shotgun (WGS) entry which is preliminary data.</text>
</comment>
<evidence type="ECO:0000313" key="3">
    <source>
        <dbReference type="Proteomes" id="UP000315369"/>
    </source>
</evidence>
<evidence type="ECO:0000256" key="1">
    <source>
        <dbReference type="SAM" id="MobiDB-lite"/>
    </source>
</evidence>
<dbReference type="AlphaFoldDB" id="A0A540X825"/>
<reference evidence="2 3" key="1">
    <citation type="submission" date="2019-06" db="EMBL/GenBank/DDBJ databases">
        <authorList>
            <person name="Livingstone P."/>
            <person name="Whitworth D."/>
        </authorList>
    </citation>
    <scope>NUCLEOTIDE SEQUENCE [LARGE SCALE GENOMIC DNA]</scope>
    <source>
        <strain evidence="2 3">AM401</strain>
    </source>
</reference>
<protein>
    <recommendedName>
        <fullName evidence="4">Tetratricopeptide repeat protein</fullName>
    </recommendedName>
</protein>
<organism evidence="2 3">
    <name type="scientific">Myxococcus llanfairpwllgwyngyllgogerychwyrndrobwllllantysiliogogogochensis</name>
    <dbReference type="NCBI Taxonomy" id="2590453"/>
    <lineage>
        <taxon>Bacteria</taxon>
        <taxon>Pseudomonadati</taxon>
        <taxon>Myxococcota</taxon>
        <taxon>Myxococcia</taxon>
        <taxon>Myxococcales</taxon>
        <taxon>Cystobacterineae</taxon>
        <taxon>Myxococcaceae</taxon>
        <taxon>Myxococcus</taxon>
    </lineage>
</organism>
<accession>A0A540X825</accession>
<dbReference type="EMBL" id="VIFM01000017">
    <property type="protein sequence ID" value="TQF16824.1"/>
    <property type="molecule type" value="Genomic_DNA"/>
</dbReference>
<evidence type="ECO:0008006" key="4">
    <source>
        <dbReference type="Google" id="ProtNLM"/>
    </source>
</evidence>